<feature type="transmembrane region" description="Helical" evidence="6">
    <location>
        <begin position="469"/>
        <end position="489"/>
    </location>
</feature>
<feature type="transmembrane region" description="Helical" evidence="6">
    <location>
        <begin position="495"/>
        <end position="514"/>
    </location>
</feature>
<dbReference type="RefSeq" id="WP_111568028.1">
    <property type="nucleotide sequence ID" value="NZ_PIPK01000001.1"/>
</dbReference>
<evidence type="ECO:0000313" key="10">
    <source>
        <dbReference type="Proteomes" id="UP000249203"/>
    </source>
</evidence>
<evidence type="ECO:0000256" key="3">
    <source>
        <dbReference type="ARBA" id="ARBA00022692"/>
    </source>
</evidence>
<evidence type="ECO:0000313" key="9">
    <source>
        <dbReference type="EMBL" id="RUO28373.1"/>
    </source>
</evidence>
<feature type="transmembrane region" description="Helical" evidence="6">
    <location>
        <begin position="333"/>
        <end position="350"/>
    </location>
</feature>
<keyword evidence="5 6" id="KW-0472">Membrane</keyword>
<dbReference type="PANTHER" id="PTHR30619">
    <property type="entry name" value="DNA INTERNALIZATION/COMPETENCE PROTEIN COMEC/REC2"/>
    <property type="match status" value="1"/>
</dbReference>
<dbReference type="InterPro" id="IPR004477">
    <property type="entry name" value="ComEC_N"/>
</dbReference>
<dbReference type="EMBL" id="QLMD01000001">
    <property type="protein sequence ID" value="RAK01538.1"/>
    <property type="molecule type" value="Genomic_DNA"/>
</dbReference>
<feature type="transmembrane region" description="Helical" evidence="6">
    <location>
        <begin position="417"/>
        <end position="438"/>
    </location>
</feature>
<evidence type="ECO:0000313" key="8">
    <source>
        <dbReference type="EMBL" id="RAK01538.1"/>
    </source>
</evidence>
<feature type="transmembrane region" description="Helical" evidence="6">
    <location>
        <begin position="309"/>
        <end position="327"/>
    </location>
</feature>
<evidence type="ECO:0000256" key="6">
    <source>
        <dbReference type="SAM" id="Phobius"/>
    </source>
</evidence>
<dbReference type="Pfam" id="PF13567">
    <property type="entry name" value="DUF4131"/>
    <property type="match status" value="1"/>
</dbReference>
<dbReference type="CDD" id="cd07731">
    <property type="entry name" value="ComA-like_MBL-fold"/>
    <property type="match status" value="1"/>
</dbReference>
<dbReference type="SUPFAM" id="SSF56281">
    <property type="entry name" value="Metallo-hydrolase/oxidoreductase"/>
    <property type="match status" value="1"/>
</dbReference>
<keyword evidence="3 6" id="KW-0812">Transmembrane</keyword>
<dbReference type="AlphaFoldDB" id="A0A327X5N4"/>
<evidence type="ECO:0000313" key="11">
    <source>
        <dbReference type="Proteomes" id="UP000287865"/>
    </source>
</evidence>
<keyword evidence="2" id="KW-1003">Cell membrane</keyword>
<name>A0A327X5N4_9GAMM</name>
<evidence type="ECO:0000256" key="2">
    <source>
        <dbReference type="ARBA" id="ARBA00022475"/>
    </source>
</evidence>
<organism evidence="8 10">
    <name type="scientific">Aliidiomarina maris</name>
    <dbReference type="NCBI Taxonomy" id="531312"/>
    <lineage>
        <taxon>Bacteria</taxon>
        <taxon>Pseudomonadati</taxon>
        <taxon>Pseudomonadota</taxon>
        <taxon>Gammaproteobacteria</taxon>
        <taxon>Alteromonadales</taxon>
        <taxon>Idiomarinaceae</taxon>
        <taxon>Aliidiomarina</taxon>
    </lineage>
</organism>
<feature type="transmembrane region" description="Helical" evidence="6">
    <location>
        <begin position="380"/>
        <end position="396"/>
    </location>
</feature>
<dbReference type="PANTHER" id="PTHR30619:SF1">
    <property type="entry name" value="RECOMBINATION PROTEIN 2"/>
    <property type="match status" value="1"/>
</dbReference>
<accession>A0A327X5N4</accession>
<dbReference type="Proteomes" id="UP000249203">
    <property type="component" value="Unassembled WGS sequence"/>
</dbReference>
<feature type="transmembrane region" description="Helical" evidence="6">
    <location>
        <begin position="526"/>
        <end position="543"/>
    </location>
</feature>
<dbReference type="GO" id="GO:0005886">
    <property type="term" value="C:plasma membrane"/>
    <property type="evidence" value="ECO:0007669"/>
    <property type="project" value="UniProtKB-SubCell"/>
</dbReference>
<dbReference type="OrthoDB" id="9761531at2"/>
<dbReference type="GO" id="GO:0030420">
    <property type="term" value="P:establishment of competence for transformation"/>
    <property type="evidence" value="ECO:0007669"/>
    <property type="project" value="InterPro"/>
</dbReference>
<keyword evidence="4 6" id="KW-1133">Transmembrane helix</keyword>
<dbReference type="Pfam" id="PF03772">
    <property type="entry name" value="Competence"/>
    <property type="match status" value="1"/>
</dbReference>
<dbReference type="EMBL" id="PIPK01000001">
    <property type="protein sequence ID" value="RUO28373.1"/>
    <property type="molecule type" value="Genomic_DNA"/>
</dbReference>
<evidence type="ECO:0000256" key="5">
    <source>
        <dbReference type="ARBA" id="ARBA00023136"/>
    </source>
</evidence>
<comment type="caution">
    <text evidence="8">The sequence shown here is derived from an EMBL/GenBank/DDBJ whole genome shotgun (WGS) entry which is preliminary data.</text>
</comment>
<protein>
    <submittedName>
        <fullName evidence="8 9">Competence protein ComEC</fullName>
    </submittedName>
</protein>
<dbReference type="NCBIfam" id="TIGR00361">
    <property type="entry name" value="ComEC_Rec2"/>
    <property type="match status" value="1"/>
</dbReference>
<comment type="subcellular location">
    <subcellularLocation>
        <location evidence="1">Cell membrane</location>
        <topology evidence="1">Multi-pass membrane protein</topology>
    </subcellularLocation>
</comment>
<keyword evidence="11" id="KW-1185">Reference proteome</keyword>
<sequence>MDGLLFSFILGIFTSPWIDPTWPLWLLPAGATIFWGSVWAWQRICPCKQQVQQQLTVFTCLILGVLCGMQWSLINAKSTLSWNLPESYLRQTISVPIRITSIVEDNGQRLRFNAEVVALAAHSKAPETAALRPGMKLRLQWYGSQWHYGVEPSSPMPTVINTPQLGDIWYAQLRLRPVSGLHNQVGFNYQAWLTRQQVGATGYVQHGELIAGNRLAKRPIDALRQRIFDQFSARKPWLQHADILLALAIAERQWVSPDTWQVLQRTGVAHLMAISGLHLSMVFAASTWLLRWWLAALVRLLAPRWQGNIWPAAIVLGWLCALGYAALADFAVATLRALLLISVFIILRFYASHVSPLRVLIRAVALVLLLDPMAWLDAGFWLSCLAVSAIFIWLWHRPAQGLIGWRAKTLQLWRFELMLCVMLMPITVAYFQGVSWLAPLVNLLVVPVFSLMILPLTLLALLLLPIWPVLASTLLSVADTVVSWVWWGLQGLSEIAFVDTHHVVGAWLLVLILGVRHLPVQRHWRWLWALQLSVSWTLLTLVQPRVGQLADPRLWLHMLDVGQGSALVVERQRRAILYDTGPGYQGSHQGHSVIEPFLRRRGLDLDMIVLSHPHWDHIGGVDYLLTRYPNALLLDTDGRGLPCQWGQVWGWQGVTLRALAPLPMAVFQGVNNQSCVLQLSFQGRQVLLPGDIERLGEFRLVRYYQQRLQSDVLLVPHHGSRTSSHPYLLNQVQPHIGLISSGYLNRFNMPHPEAIARLEAAKVTLYNTAWDGQVSVLWYRQRWHIRTQRGDFSPYWFNQTR</sequence>
<dbReference type="SMART" id="SM00849">
    <property type="entry name" value="Lactamase_B"/>
    <property type="match status" value="1"/>
</dbReference>
<feature type="transmembrane region" description="Helical" evidence="6">
    <location>
        <begin position="24"/>
        <end position="42"/>
    </location>
</feature>
<dbReference type="Pfam" id="PF00753">
    <property type="entry name" value="Lactamase_B"/>
    <property type="match status" value="1"/>
</dbReference>
<evidence type="ECO:0000256" key="4">
    <source>
        <dbReference type="ARBA" id="ARBA00022989"/>
    </source>
</evidence>
<dbReference type="NCBIfam" id="TIGR00360">
    <property type="entry name" value="ComEC_N-term"/>
    <property type="match status" value="1"/>
</dbReference>
<dbReference type="InterPro" id="IPR025405">
    <property type="entry name" value="DUF4131"/>
</dbReference>
<dbReference type="InterPro" id="IPR004797">
    <property type="entry name" value="Competence_ComEC/Rec2"/>
</dbReference>
<feature type="transmembrane region" description="Helical" evidence="6">
    <location>
        <begin position="444"/>
        <end position="464"/>
    </location>
</feature>
<dbReference type="Gene3D" id="3.60.15.10">
    <property type="entry name" value="Ribonuclease Z/Hydroxyacylglutathione hydrolase-like"/>
    <property type="match status" value="1"/>
</dbReference>
<dbReference type="Proteomes" id="UP000287865">
    <property type="component" value="Unassembled WGS sequence"/>
</dbReference>
<reference evidence="9 11" key="1">
    <citation type="journal article" date="2018" name="Front. Microbiol.">
        <title>Genome-Based Analysis Reveals the Taxonomy and Diversity of the Family Idiomarinaceae.</title>
        <authorList>
            <person name="Liu Y."/>
            <person name="Lai Q."/>
            <person name="Shao Z."/>
        </authorList>
    </citation>
    <scope>NUCLEOTIDE SEQUENCE [LARGE SCALE GENOMIC DNA]</scope>
    <source>
        <strain evidence="9 11">CF12-14</strain>
    </source>
</reference>
<evidence type="ECO:0000259" key="7">
    <source>
        <dbReference type="SMART" id="SM00849"/>
    </source>
</evidence>
<proteinExistence type="predicted"/>
<dbReference type="InterPro" id="IPR035681">
    <property type="entry name" value="ComA-like_MBL"/>
</dbReference>
<dbReference type="InterPro" id="IPR036866">
    <property type="entry name" value="RibonucZ/Hydroxyglut_hydro"/>
</dbReference>
<evidence type="ECO:0000256" key="1">
    <source>
        <dbReference type="ARBA" id="ARBA00004651"/>
    </source>
</evidence>
<dbReference type="InterPro" id="IPR052159">
    <property type="entry name" value="Competence_DNA_uptake"/>
</dbReference>
<feature type="domain" description="Metallo-beta-lactamase" evidence="7">
    <location>
        <begin position="563"/>
        <end position="743"/>
    </location>
</feature>
<gene>
    <name evidence="8" type="ORF">B0I24_101161</name>
    <name evidence="9" type="ORF">CWE07_00780</name>
</gene>
<dbReference type="InterPro" id="IPR001279">
    <property type="entry name" value="Metallo-B-lactamas"/>
</dbReference>
<reference evidence="8 10" key="2">
    <citation type="submission" date="2018-06" db="EMBL/GenBank/DDBJ databases">
        <title>Genomic Encyclopedia of Type Strains, Phase III (KMG-III): the genomes of soil and plant-associated and newly described type strains.</title>
        <authorList>
            <person name="Whitman W."/>
        </authorList>
    </citation>
    <scope>NUCLEOTIDE SEQUENCE [LARGE SCALE GENOMIC DNA]</scope>
    <source>
        <strain evidence="8 10">CGMCC 1.15366</strain>
    </source>
</reference>